<evidence type="ECO:0000313" key="3">
    <source>
        <dbReference type="Proteomes" id="UP001501772"/>
    </source>
</evidence>
<gene>
    <name evidence="2" type="ORF">GCM10022289_19000</name>
</gene>
<name>A0ABP8BBZ8_9SPHI</name>
<dbReference type="EMBL" id="BAABBY010000004">
    <property type="protein sequence ID" value="GAA4203163.1"/>
    <property type="molecule type" value="Genomic_DNA"/>
</dbReference>
<dbReference type="PANTHER" id="PTHR21015:SF22">
    <property type="entry name" value="GLYCOSYLTRANSFERASE"/>
    <property type="match status" value="1"/>
</dbReference>
<organism evidence="2 3">
    <name type="scientific">Pedobacter jeongneungensis</name>
    <dbReference type="NCBI Taxonomy" id="947309"/>
    <lineage>
        <taxon>Bacteria</taxon>
        <taxon>Pseudomonadati</taxon>
        <taxon>Bacteroidota</taxon>
        <taxon>Sphingobacteriia</taxon>
        <taxon>Sphingobacteriales</taxon>
        <taxon>Sphingobacteriaceae</taxon>
        <taxon>Pedobacter</taxon>
    </lineage>
</organism>
<dbReference type="SUPFAM" id="SSF53756">
    <property type="entry name" value="UDP-Glycosyltransferase/glycogen phosphorylase"/>
    <property type="match status" value="1"/>
</dbReference>
<feature type="domain" description="Glycosyl transferase family 28 C-terminal" evidence="1">
    <location>
        <begin position="213"/>
        <end position="287"/>
    </location>
</feature>
<reference evidence="3" key="1">
    <citation type="journal article" date="2019" name="Int. J. Syst. Evol. Microbiol.">
        <title>The Global Catalogue of Microorganisms (GCM) 10K type strain sequencing project: providing services to taxonomists for standard genome sequencing and annotation.</title>
        <authorList>
            <consortium name="The Broad Institute Genomics Platform"/>
            <consortium name="The Broad Institute Genome Sequencing Center for Infectious Disease"/>
            <person name="Wu L."/>
            <person name="Ma J."/>
        </authorList>
    </citation>
    <scope>NUCLEOTIDE SEQUENCE [LARGE SCALE GENOMIC DNA]</scope>
    <source>
        <strain evidence="3">JCM 17626</strain>
    </source>
</reference>
<dbReference type="Pfam" id="PF04101">
    <property type="entry name" value="Glyco_tran_28_C"/>
    <property type="match status" value="1"/>
</dbReference>
<evidence type="ECO:0000313" key="2">
    <source>
        <dbReference type="EMBL" id="GAA4203163.1"/>
    </source>
</evidence>
<dbReference type="PANTHER" id="PTHR21015">
    <property type="entry name" value="UDP-N-ACETYLGLUCOSAMINE--N-ACETYLMURAMYL-(PENTAPEPTIDE) PYROPHOSPHORYL-UNDECAPRENOL N-ACETYLGLUCOSAMINE TRANSFERASE 1"/>
    <property type="match status" value="1"/>
</dbReference>
<dbReference type="Gene3D" id="3.40.50.2000">
    <property type="entry name" value="Glycogen Phosphorylase B"/>
    <property type="match status" value="1"/>
</dbReference>
<dbReference type="InterPro" id="IPR007235">
    <property type="entry name" value="Glyco_trans_28_C"/>
</dbReference>
<comment type="caution">
    <text evidence="2">The sequence shown here is derived from an EMBL/GenBank/DDBJ whole genome shotgun (WGS) entry which is preliminary data.</text>
</comment>
<dbReference type="Proteomes" id="UP001501772">
    <property type="component" value="Unassembled WGS sequence"/>
</dbReference>
<sequence length="337" mass="37256">MRTLAIAKSLSDTSITLIGSNLGSYTQIIPEDYSIITLPMDTPEKADLYFSDRKPNGIHYSPLNIEGQRKRVEVMTRFFVSAFPLLLVVDVSAEAAMLASLCGIPYIAVKQHGKRDDLPHLHAYGNASGILAPYPEIMKSNDPDWVLEKTFHAGGIARFEPQKDHCDREGKKVAVIIGKGGTSLTAQVIAHLAEQCPQWHFQVLGETGTMVSNYPNISFMGNLSKPGLIMENCNIIIGNAGHNTVMEVAALGKRFIVVPEERPFDEQVEKARILAALNLASIVHPEELFEVRWNTLLENILAQEPDWTGIVSDTATAKAADYLKKIYDNNFSRSTTF</sequence>
<accession>A0ABP8BBZ8</accession>
<protein>
    <recommendedName>
        <fullName evidence="1">Glycosyl transferase family 28 C-terminal domain-containing protein</fullName>
    </recommendedName>
</protein>
<keyword evidence="3" id="KW-1185">Reference proteome</keyword>
<evidence type="ECO:0000259" key="1">
    <source>
        <dbReference type="Pfam" id="PF04101"/>
    </source>
</evidence>
<proteinExistence type="predicted"/>